<evidence type="ECO:0000256" key="1">
    <source>
        <dbReference type="SAM" id="Coils"/>
    </source>
</evidence>
<dbReference type="WBParaSite" id="PDA_v2.g26852.t1">
    <property type="protein sequence ID" value="PDA_v2.g26852.t1"/>
    <property type="gene ID" value="PDA_v2.g26852"/>
</dbReference>
<name>A0A914Q635_9BILA</name>
<protein>
    <submittedName>
        <fullName evidence="4">Helitron helicase-like domain-containing protein</fullName>
    </submittedName>
</protein>
<keyword evidence="3" id="KW-1185">Reference proteome</keyword>
<evidence type="ECO:0000313" key="4">
    <source>
        <dbReference type="WBParaSite" id="PDA_v2.g26852.t1"/>
    </source>
</evidence>
<keyword evidence="1" id="KW-0175">Coiled coil</keyword>
<evidence type="ECO:0000313" key="3">
    <source>
        <dbReference type="Proteomes" id="UP000887578"/>
    </source>
</evidence>
<organism evidence="3 4">
    <name type="scientific">Panagrolaimus davidi</name>
    <dbReference type="NCBI Taxonomy" id="227884"/>
    <lineage>
        <taxon>Eukaryota</taxon>
        <taxon>Metazoa</taxon>
        <taxon>Ecdysozoa</taxon>
        <taxon>Nematoda</taxon>
        <taxon>Chromadorea</taxon>
        <taxon>Rhabditida</taxon>
        <taxon>Tylenchina</taxon>
        <taxon>Panagrolaimomorpha</taxon>
        <taxon>Panagrolaimoidea</taxon>
        <taxon>Panagrolaimidae</taxon>
        <taxon>Panagrolaimus</taxon>
    </lineage>
</organism>
<proteinExistence type="predicted"/>
<dbReference type="AlphaFoldDB" id="A0A914Q635"/>
<feature type="compositionally biased region" description="Polar residues" evidence="2">
    <location>
        <begin position="488"/>
        <end position="516"/>
    </location>
</feature>
<feature type="coiled-coil region" evidence="1">
    <location>
        <begin position="345"/>
        <end position="372"/>
    </location>
</feature>
<feature type="compositionally biased region" description="Low complexity" evidence="2">
    <location>
        <begin position="146"/>
        <end position="155"/>
    </location>
</feature>
<dbReference type="PANTHER" id="PTHR45786:SF74">
    <property type="entry name" value="ATP-DEPENDENT DNA HELICASE"/>
    <property type="match status" value="1"/>
</dbReference>
<reference evidence="4" key="1">
    <citation type="submission" date="2022-11" db="UniProtKB">
        <authorList>
            <consortium name="WormBaseParasite"/>
        </authorList>
    </citation>
    <scope>IDENTIFICATION</scope>
</reference>
<evidence type="ECO:0000256" key="2">
    <source>
        <dbReference type="SAM" id="MobiDB-lite"/>
    </source>
</evidence>
<dbReference type="PANTHER" id="PTHR45786">
    <property type="entry name" value="DNA BINDING PROTEIN-LIKE"/>
    <property type="match status" value="1"/>
</dbReference>
<sequence length="583" mass="65827">MRSWGSQMSRDQLDLCNSVLETLKTEGVINDETVLQCADYNSFNQQIDGNSCGWHICIISEDIARYGHSRRWSRLQIKAERERMYLILHRLHNVNSIDPNAPPRTIPTWPELPPREYDDDVELSLTPQLPPQNNLIQQVAATAIISQQPRQQPVRRSTRIQQQHKEERPEITASKIKSLQQRGIPIAKNSSEIYPKEHYLGPMDKRCPHCKAYLFRDETSNKCCANGTVPAPSIPPEPLQYTALARHAAFWNNIRPLNALFRMVAVSANSNMNDGIYKLQGEPRYNVGDLIPLPGQPHQFVQIYSIDADEAIAARLRDAKRYKIRANETDLTEIIELIEQMIRKFNPLAKELATMKDQLKKYEEECEETGEEPRKLFIVWEDPQKAGSGDTHPGRLNLPPQSGQIFSIYKTNDGEPPKHGLYYGFKADGSDRVRQVPYFSAHLAPAIFPLMYLFGQDGWHPNILKLNTKNPPAAPPIPQQQQTQQQPYSALSSQWPDAPQSTTTAAISTPSQHLPTTQPPPLAHSTTIAASTPLLQHQSTIAAAQTRVAPPPNVQLPSSNQQQPSPSLQNHLLLLLQMFLILL</sequence>
<accession>A0A914Q635</accession>
<dbReference type="Proteomes" id="UP000887578">
    <property type="component" value="Unplaced"/>
</dbReference>
<feature type="region of interest" description="Disordered" evidence="2">
    <location>
        <begin position="146"/>
        <end position="171"/>
    </location>
</feature>
<feature type="region of interest" description="Disordered" evidence="2">
    <location>
        <begin position="465"/>
        <end position="525"/>
    </location>
</feature>